<proteinExistence type="predicted"/>
<dbReference type="PROSITE" id="PS51257">
    <property type="entry name" value="PROKAR_LIPOPROTEIN"/>
    <property type="match status" value="1"/>
</dbReference>
<keyword evidence="1" id="KW-0732">Signal</keyword>
<dbReference type="Proteomes" id="UP000324022">
    <property type="component" value="Unassembled WGS sequence"/>
</dbReference>
<name>A0A5C3EH88_9BASI</name>
<feature type="signal peptide" evidence="1">
    <location>
        <begin position="1"/>
        <end position="22"/>
    </location>
</feature>
<dbReference type="EMBL" id="OOIN01000030">
    <property type="protein sequence ID" value="SPO29918.1"/>
    <property type="molecule type" value="Genomic_DNA"/>
</dbReference>
<evidence type="ECO:0000256" key="1">
    <source>
        <dbReference type="SAM" id="SignalP"/>
    </source>
</evidence>
<accession>A0A5C3EH88</accession>
<organism evidence="2 3">
    <name type="scientific">Ustilago trichophora</name>
    <dbReference type="NCBI Taxonomy" id="86804"/>
    <lineage>
        <taxon>Eukaryota</taxon>
        <taxon>Fungi</taxon>
        <taxon>Dikarya</taxon>
        <taxon>Basidiomycota</taxon>
        <taxon>Ustilaginomycotina</taxon>
        <taxon>Ustilaginomycetes</taxon>
        <taxon>Ustilaginales</taxon>
        <taxon>Ustilaginaceae</taxon>
        <taxon>Ustilago</taxon>
    </lineage>
</organism>
<feature type="chain" id="PRO_5022913513" evidence="1">
    <location>
        <begin position="23"/>
        <end position="176"/>
    </location>
</feature>
<keyword evidence="3" id="KW-1185">Reference proteome</keyword>
<dbReference type="AlphaFoldDB" id="A0A5C3EH88"/>
<evidence type="ECO:0000313" key="3">
    <source>
        <dbReference type="Proteomes" id="UP000324022"/>
    </source>
</evidence>
<gene>
    <name evidence="2" type="ORF">UTRI_06198_B</name>
</gene>
<reference evidence="2 3" key="1">
    <citation type="submission" date="2018-03" db="EMBL/GenBank/DDBJ databases">
        <authorList>
            <person name="Guldener U."/>
        </authorList>
    </citation>
    <scope>NUCLEOTIDE SEQUENCE [LARGE SCALE GENOMIC DNA]</scope>
    <source>
        <strain evidence="2 3">NBRC100155</strain>
    </source>
</reference>
<protein>
    <submittedName>
        <fullName evidence="2">Uncharacterized protein</fullName>
    </submittedName>
</protein>
<sequence>MQGLRLLPFLYTLLLVAAACLAQMHPGPGSRPARSQSEQELLDEGVRLVEDKLRLPRGLLQPAFRFNNDQHQAITQHLQDPSSRFAVLHYSNGHQHPSFVISPWKATIPGELESRRGVLAFTIYPGGTVEPAFHARLGGDAGADTTQRLWHFINSLATLTQPELVSATGPPIVRRL</sequence>
<evidence type="ECO:0000313" key="2">
    <source>
        <dbReference type="EMBL" id="SPO29918.1"/>
    </source>
</evidence>